<dbReference type="EMBL" id="RKST01000001">
    <property type="protein sequence ID" value="RUM99697.1"/>
    <property type="molecule type" value="Genomic_DNA"/>
</dbReference>
<comment type="caution">
    <text evidence="1">The sequence shown here is derived from an EMBL/GenBank/DDBJ whole genome shotgun (WGS) entry which is preliminary data.</text>
</comment>
<dbReference type="InterPro" id="IPR012657">
    <property type="entry name" value="23S_rRNA-intervening_sequence"/>
</dbReference>
<sequence>MSDDGAIRSYRDLRVWNEAMELAAACYGLTHAFPREEAFGMTSQIRRAGASVPANIAEGYGRESAGSYTQFLRNAQGSLKELETHVLLALKVGLASQDAVTPVLERAETVGKMLRGLIRSVQPTGASS</sequence>
<dbReference type="InterPro" id="IPR036583">
    <property type="entry name" value="23S_rRNA_IVS_sf"/>
</dbReference>
<accession>A0A432VC10</accession>
<dbReference type="Pfam" id="PF05635">
    <property type="entry name" value="23S_rRNA_IVP"/>
    <property type="match status" value="1"/>
</dbReference>
<dbReference type="NCBIfam" id="NF008911">
    <property type="entry name" value="PRK12275.1-2"/>
    <property type="match status" value="1"/>
</dbReference>
<organism evidence="1 2">
    <name type="scientific">Borborobacter arsenicus</name>
    <dbReference type="NCBI Taxonomy" id="1851146"/>
    <lineage>
        <taxon>Bacteria</taxon>
        <taxon>Pseudomonadati</taxon>
        <taxon>Pseudomonadota</taxon>
        <taxon>Alphaproteobacteria</taxon>
        <taxon>Hyphomicrobiales</taxon>
        <taxon>Phyllobacteriaceae</taxon>
        <taxon>Borborobacter</taxon>
    </lineage>
</organism>
<proteinExistence type="predicted"/>
<dbReference type="OrthoDB" id="160990at2"/>
<gene>
    <name evidence="1" type="ORF">EET67_02075</name>
</gene>
<dbReference type="PANTHER" id="PTHR38471">
    <property type="entry name" value="FOUR HELIX BUNDLE PROTEIN"/>
    <property type="match status" value="1"/>
</dbReference>
<dbReference type="PANTHER" id="PTHR38471:SF2">
    <property type="entry name" value="FOUR HELIX BUNDLE PROTEIN"/>
    <property type="match status" value="1"/>
</dbReference>
<dbReference type="Proteomes" id="UP000281647">
    <property type="component" value="Unassembled WGS sequence"/>
</dbReference>
<keyword evidence="2" id="KW-1185">Reference proteome</keyword>
<name>A0A432VC10_9HYPH</name>
<dbReference type="RefSeq" id="WP_128625935.1">
    <property type="nucleotide sequence ID" value="NZ_RKST01000001.1"/>
</dbReference>
<evidence type="ECO:0000313" key="2">
    <source>
        <dbReference type="Proteomes" id="UP000281647"/>
    </source>
</evidence>
<dbReference type="Gene3D" id="1.20.1440.60">
    <property type="entry name" value="23S rRNA-intervening sequence"/>
    <property type="match status" value="1"/>
</dbReference>
<dbReference type="AlphaFoldDB" id="A0A432VC10"/>
<dbReference type="NCBIfam" id="TIGR02436">
    <property type="entry name" value="four helix bundle protein"/>
    <property type="match status" value="1"/>
</dbReference>
<dbReference type="SUPFAM" id="SSF158446">
    <property type="entry name" value="IVS-encoded protein-like"/>
    <property type="match status" value="1"/>
</dbReference>
<protein>
    <submittedName>
        <fullName evidence="1">Four helix bundle protein</fullName>
    </submittedName>
</protein>
<reference evidence="1 2" key="1">
    <citation type="submission" date="2018-11" db="EMBL/GenBank/DDBJ databases">
        <title>Pseudaminobacter arsenicus sp. nov., an arsenic-resistant bacterium isolated from arsenic-rich aquifers.</title>
        <authorList>
            <person name="Mu Y."/>
        </authorList>
    </citation>
    <scope>NUCLEOTIDE SEQUENCE [LARGE SCALE GENOMIC DNA]</scope>
    <source>
        <strain evidence="1 2">CB3</strain>
    </source>
</reference>
<evidence type="ECO:0000313" key="1">
    <source>
        <dbReference type="EMBL" id="RUM99697.1"/>
    </source>
</evidence>
<dbReference type="CDD" id="cd16377">
    <property type="entry name" value="23S_rRNA_IVP_like"/>
    <property type="match status" value="1"/>
</dbReference>